<dbReference type="AlphaFoldDB" id="A0A5J4SZ22"/>
<evidence type="ECO:0000256" key="7">
    <source>
        <dbReference type="ARBA" id="ARBA00008299"/>
    </source>
</evidence>
<dbReference type="InterPro" id="IPR008179">
    <property type="entry name" value="HisE"/>
</dbReference>
<dbReference type="NCBIfam" id="NF002747">
    <property type="entry name" value="PRK02759.1"/>
    <property type="match status" value="1"/>
</dbReference>
<evidence type="ECO:0000256" key="6">
    <source>
        <dbReference type="ARBA" id="ARBA00007731"/>
    </source>
</evidence>
<evidence type="ECO:0000256" key="8">
    <source>
        <dbReference type="ARBA" id="ARBA00022490"/>
    </source>
</evidence>
<sequence>MELDFDKVNGLMPAIIQDNQTNKVLMLGYMNKEAYDKTVETGKVTFFSRTKKRLWTKGEESGNFLYVVSMKEDCDKDTLLVKVNPVGVVCHTGADTCWGEKNEEEVMFLKQLQDFIDKRHEEMPEKSYTTSLFQSGVNRMAQKVGEEAVEMIIEATNGTNERMIYEGSDLLYHLIVLLTSKGYRIEDLVRELKERHSDSWKKH</sequence>
<dbReference type="Gene3D" id="1.10.287.1080">
    <property type="entry name" value="MazG-like"/>
    <property type="match status" value="1"/>
</dbReference>
<dbReference type="EMBL" id="SNRY01000028">
    <property type="protein sequence ID" value="KAA6350435.1"/>
    <property type="molecule type" value="Genomic_DNA"/>
</dbReference>
<gene>
    <name evidence="16" type="ORF">EZS27_002162</name>
</gene>
<dbReference type="GO" id="GO:0004636">
    <property type="term" value="F:phosphoribosyl-ATP diphosphatase activity"/>
    <property type="evidence" value="ECO:0007669"/>
    <property type="project" value="UniProtKB-EC"/>
</dbReference>
<dbReference type="NCBIfam" id="NF000768">
    <property type="entry name" value="PRK00051.1"/>
    <property type="match status" value="1"/>
</dbReference>
<dbReference type="GO" id="GO:0000105">
    <property type="term" value="P:L-histidine biosynthetic process"/>
    <property type="evidence" value="ECO:0007669"/>
    <property type="project" value="UniProtKB-UniPathway"/>
</dbReference>
<evidence type="ECO:0000256" key="14">
    <source>
        <dbReference type="ARBA" id="ARBA00023268"/>
    </source>
</evidence>
<evidence type="ECO:0000256" key="1">
    <source>
        <dbReference type="ARBA" id="ARBA00000024"/>
    </source>
</evidence>
<dbReference type="InterPro" id="IPR023019">
    <property type="entry name" value="His_synth_HisIE"/>
</dbReference>
<dbReference type="PANTHER" id="PTHR42945:SF9">
    <property type="entry name" value="HISTIDINE BIOSYNTHESIS BIFUNCTIONAL PROTEIN HISIE"/>
    <property type="match status" value="1"/>
</dbReference>
<evidence type="ECO:0000256" key="12">
    <source>
        <dbReference type="ARBA" id="ARBA00022840"/>
    </source>
</evidence>
<dbReference type="HAMAP" id="MF_01019">
    <property type="entry name" value="HisIE"/>
    <property type="match status" value="1"/>
</dbReference>
<keyword evidence="9" id="KW-0028">Amino-acid biosynthesis</keyword>
<dbReference type="FunFam" id="3.10.20.810:FF:000001">
    <property type="entry name" value="Histidine biosynthesis bifunctional protein HisIE"/>
    <property type="match status" value="1"/>
</dbReference>
<dbReference type="UniPathway" id="UPA00031">
    <property type="reaction ID" value="UER00007"/>
</dbReference>
<accession>A0A5J4SZ22</accession>
<feature type="domain" description="Phosphoribosyl-AMP cyclohydrolase" evidence="15">
    <location>
        <begin position="26"/>
        <end position="98"/>
    </location>
</feature>
<comment type="subcellular location">
    <subcellularLocation>
        <location evidence="3">Cytoplasm</location>
    </subcellularLocation>
</comment>
<evidence type="ECO:0000256" key="2">
    <source>
        <dbReference type="ARBA" id="ARBA00001460"/>
    </source>
</evidence>
<comment type="similarity">
    <text evidence="7">In the N-terminal section; belongs to the PRA-CH family.</text>
</comment>
<keyword evidence="13" id="KW-0368">Histidine biosynthesis</keyword>
<comment type="similarity">
    <text evidence="6">In the C-terminal section; belongs to the PRA-PH family.</text>
</comment>
<dbReference type="HAMAP" id="MF_01020">
    <property type="entry name" value="HisE"/>
    <property type="match status" value="1"/>
</dbReference>
<evidence type="ECO:0000313" key="16">
    <source>
        <dbReference type="EMBL" id="KAA6350435.1"/>
    </source>
</evidence>
<comment type="pathway">
    <text evidence="4">Amino-acid biosynthesis; L-histidine biosynthesis; L-histidine from 5-phospho-alpha-D-ribose 1-diphosphate: step 3/9.</text>
</comment>
<dbReference type="InterPro" id="IPR002496">
    <property type="entry name" value="PRib_AMP_CycHydrolase_dom"/>
</dbReference>
<evidence type="ECO:0000256" key="11">
    <source>
        <dbReference type="ARBA" id="ARBA00022801"/>
    </source>
</evidence>
<name>A0A5J4SZ22_9ZZZZ</name>
<protein>
    <submittedName>
        <fullName evidence="16">Phosphoribosyl-AMP cyclohydrolase</fullName>
        <ecNumber evidence="16">3.5.4.19</ecNumber>
    </submittedName>
</protein>
<proteinExistence type="inferred from homology"/>
<dbReference type="SUPFAM" id="SSF101386">
    <property type="entry name" value="all-alpha NTP pyrophosphatases"/>
    <property type="match status" value="1"/>
</dbReference>
<dbReference type="EC" id="3.5.4.19" evidence="16"/>
<keyword evidence="10" id="KW-0547">Nucleotide-binding</keyword>
<dbReference type="GO" id="GO:0005737">
    <property type="term" value="C:cytoplasm"/>
    <property type="evidence" value="ECO:0007669"/>
    <property type="project" value="UniProtKB-SubCell"/>
</dbReference>
<keyword evidence="11 16" id="KW-0378">Hydrolase</keyword>
<keyword evidence="8" id="KW-0963">Cytoplasm</keyword>
<evidence type="ECO:0000256" key="3">
    <source>
        <dbReference type="ARBA" id="ARBA00004496"/>
    </source>
</evidence>
<dbReference type="Pfam" id="PF01502">
    <property type="entry name" value="PRA-CH"/>
    <property type="match status" value="1"/>
</dbReference>
<evidence type="ECO:0000256" key="5">
    <source>
        <dbReference type="ARBA" id="ARBA00005204"/>
    </source>
</evidence>
<dbReference type="FunFam" id="1.10.287.1080:FF:000002">
    <property type="entry name" value="Histidine biosynthesis bifunctional protein HisIE"/>
    <property type="match status" value="1"/>
</dbReference>
<organism evidence="16">
    <name type="scientific">termite gut metagenome</name>
    <dbReference type="NCBI Taxonomy" id="433724"/>
    <lineage>
        <taxon>unclassified sequences</taxon>
        <taxon>metagenomes</taxon>
        <taxon>organismal metagenomes</taxon>
    </lineage>
</organism>
<evidence type="ECO:0000256" key="4">
    <source>
        <dbReference type="ARBA" id="ARBA00005169"/>
    </source>
</evidence>
<comment type="catalytic activity">
    <reaction evidence="1">
        <text>1-(5-phospho-beta-D-ribosyl)-5'-AMP + H2O = 1-(5-phospho-beta-D-ribosyl)-5-[(5-phospho-beta-D-ribosylamino)methylideneamino]imidazole-4-carboxamide</text>
        <dbReference type="Rhea" id="RHEA:20049"/>
        <dbReference type="ChEBI" id="CHEBI:15377"/>
        <dbReference type="ChEBI" id="CHEBI:58435"/>
        <dbReference type="ChEBI" id="CHEBI:59457"/>
        <dbReference type="EC" id="3.5.4.19"/>
    </reaction>
</comment>
<comment type="caution">
    <text evidence="16">The sequence shown here is derived from an EMBL/GenBank/DDBJ whole genome shotgun (WGS) entry which is preliminary data.</text>
</comment>
<dbReference type="Pfam" id="PF01503">
    <property type="entry name" value="PRA-PH"/>
    <property type="match status" value="1"/>
</dbReference>
<dbReference type="SUPFAM" id="SSF141734">
    <property type="entry name" value="HisI-like"/>
    <property type="match status" value="1"/>
</dbReference>
<dbReference type="GO" id="GO:0004635">
    <property type="term" value="F:phosphoribosyl-AMP cyclohydrolase activity"/>
    <property type="evidence" value="ECO:0007669"/>
    <property type="project" value="UniProtKB-EC"/>
</dbReference>
<evidence type="ECO:0000256" key="10">
    <source>
        <dbReference type="ARBA" id="ARBA00022741"/>
    </source>
</evidence>
<dbReference type="NCBIfam" id="TIGR03188">
    <property type="entry name" value="histidine_hisI"/>
    <property type="match status" value="1"/>
</dbReference>
<dbReference type="Gene3D" id="3.10.20.810">
    <property type="entry name" value="Phosphoribosyl-AMP cyclohydrolase"/>
    <property type="match status" value="1"/>
</dbReference>
<dbReference type="InterPro" id="IPR038019">
    <property type="entry name" value="PRib_AMP_CycHydrolase_sf"/>
</dbReference>
<dbReference type="InterPro" id="IPR021130">
    <property type="entry name" value="PRib-ATP_PPHydrolase-like"/>
</dbReference>
<comment type="catalytic activity">
    <reaction evidence="2">
        <text>1-(5-phospho-beta-D-ribosyl)-ATP + H2O = 1-(5-phospho-beta-D-ribosyl)-5'-AMP + diphosphate + H(+)</text>
        <dbReference type="Rhea" id="RHEA:22828"/>
        <dbReference type="ChEBI" id="CHEBI:15377"/>
        <dbReference type="ChEBI" id="CHEBI:15378"/>
        <dbReference type="ChEBI" id="CHEBI:33019"/>
        <dbReference type="ChEBI" id="CHEBI:59457"/>
        <dbReference type="ChEBI" id="CHEBI:73183"/>
        <dbReference type="EC" id="3.6.1.31"/>
    </reaction>
</comment>
<dbReference type="GO" id="GO:0005524">
    <property type="term" value="F:ATP binding"/>
    <property type="evidence" value="ECO:0007669"/>
    <property type="project" value="UniProtKB-KW"/>
</dbReference>
<evidence type="ECO:0000256" key="9">
    <source>
        <dbReference type="ARBA" id="ARBA00022605"/>
    </source>
</evidence>
<keyword evidence="12" id="KW-0067">ATP-binding</keyword>
<keyword evidence="14" id="KW-0511">Multifunctional enzyme</keyword>
<evidence type="ECO:0000259" key="15">
    <source>
        <dbReference type="Pfam" id="PF01502"/>
    </source>
</evidence>
<dbReference type="PANTHER" id="PTHR42945">
    <property type="entry name" value="HISTIDINE BIOSYNTHESIS BIFUNCTIONAL PROTEIN"/>
    <property type="match status" value="1"/>
</dbReference>
<reference evidence="16" key="1">
    <citation type="submission" date="2019-03" db="EMBL/GenBank/DDBJ databases">
        <title>Single cell metagenomics reveals metabolic interactions within the superorganism composed of flagellate Streblomastix strix and complex community of Bacteroidetes bacteria on its surface.</title>
        <authorList>
            <person name="Treitli S.C."/>
            <person name="Kolisko M."/>
            <person name="Husnik F."/>
            <person name="Keeling P."/>
            <person name="Hampl V."/>
        </authorList>
    </citation>
    <scope>NUCLEOTIDE SEQUENCE</scope>
    <source>
        <strain evidence="16">STM</strain>
    </source>
</reference>
<dbReference type="CDD" id="cd11534">
    <property type="entry name" value="NTP-PPase_HisIE_like"/>
    <property type="match status" value="1"/>
</dbReference>
<evidence type="ECO:0000256" key="13">
    <source>
        <dbReference type="ARBA" id="ARBA00023102"/>
    </source>
</evidence>
<comment type="pathway">
    <text evidence="5">Amino-acid biosynthesis; L-histidine biosynthesis; L-histidine from 5-phospho-alpha-D-ribose 1-diphosphate: step 2/9.</text>
</comment>